<dbReference type="EMBL" id="ABJB011000896">
    <property type="status" value="NOT_ANNOTATED_CDS"/>
    <property type="molecule type" value="Genomic_DNA"/>
</dbReference>
<evidence type="ECO:0000256" key="1">
    <source>
        <dbReference type="SAM" id="MobiDB-lite"/>
    </source>
</evidence>
<dbReference type="HOGENOM" id="CLU_2052212_0_0_1"/>
<dbReference type="VEuPathDB" id="VectorBase:ISCW014493"/>
<accession>B7QHP8</accession>
<dbReference type="EMBL" id="ABJB010414170">
    <property type="status" value="NOT_ANNOTATED_CDS"/>
    <property type="molecule type" value="Genomic_DNA"/>
</dbReference>
<gene>
    <name evidence="2" type="ORF">IscW_ISCW014493</name>
</gene>
<proteinExistence type="predicted"/>
<protein>
    <submittedName>
        <fullName evidence="2 3">Uncharacterized protein</fullName>
    </submittedName>
</protein>
<name>B7QHP8_IXOSC</name>
<sequence>MVLYWTPLSEAERGTLGGLECRLTPGGHRAAIGSAAARRFAEGKLRRRPRNRRRRGEAASAPPAVDGLASEETPSARGLAAQRRTVCVAVAGMRLYYCESGVVQFADLSVELTGRTLFYS</sequence>
<evidence type="ECO:0000313" key="3">
    <source>
        <dbReference type="EnsemblMetazoa" id="ISCW014493-PA"/>
    </source>
</evidence>
<dbReference type="VEuPathDB" id="VectorBase:ISCI014493"/>
<keyword evidence="4" id="KW-1185">Reference proteome</keyword>
<reference evidence="2 4" key="1">
    <citation type="submission" date="2008-03" db="EMBL/GenBank/DDBJ databases">
        <title>Annotation of Ixodes scapularis.</title>
        <authorList>
            <consortium name="Ixodes scapularis Genome Project Consortium"/>
            <person name="Caler E."/>
            <person name="Hannick L.I."/>
            <person name="Bidwell S."/>
            <person name="Joardar V."/>
            <person name="Thiagarajan M."/>
            <person name="Amedeo P."/>
            <person name="Galinsky K.J."/>
            <person name="Schobel S."/>
            <person name="Inman J."/>
            <person name="Hostetler J."/>
            <person name="Miller J."/>
            <person name="Hammond M."/>
            <person name="Megy K."/>
            <person name="Lawson D."/>
            <person name="Kodira C."/>
            <person name="Sutton G."/>
            <person name="Meyer J."/>
            <person name="Hill C.A."/>
            <person name="Birren B."/>
            <person name="Nene V."/>
            <person name="Collins F."/>
            <person name="Alarcon-Chaidez F."/>
            <person name="Wikel S."/>
            <person name="Strausberg R."/>
        </authorList>
    </citation>
    <scope>NUCLEOTIDE SEQUENCE [LARGE SCALE GENOMIC DNA]</scope>
    <source>
        <strain evidence="4">Wikel</strain>
        <strain evidence="2">Wikel colony</strain>
    </source>
</reference>
<dbReference type="AlphaFoldDB" id="B7QHP8"/>
<feature type="compositionally biased region" description="Basic residues" evidence="1">
    <location>
        <begin position="45"/>
        <end position="55"/>
    </location>
</feature>
<dbReference type="Proteomes" id="UP000001555">
    <property type="component" value="Unassembled WGS sequence"/>
</dbReference>
<reference evidence="3" key="2">
    <citation type="submission" date="2020-05" db="UniProtKB">
        <authorList>
            <consortium name="EnsemblMetazoa"/>
        </authorList>
    </citation>
    <scope>IDENTIFICATION</scope>
    <source>
        <strain evidence="3">wikel</strain>
    </source>
</reference>
<dbReference type="InParanoid" id="B7QHP8"/>
<dbReference type="EnsemblMetazoa" id="ISCW014493-RA">
    <property type="protein sequence ID" value="ISCW014493-PA"/>
    <property type="gene ID" value="ISCW014493"/>
</dbReference>
<dbReference type="PaxDb" id="6945-B7QHP8"/>
<organism>
    <name type="scientific">Ixodes scapularis</name>
    <name type="common">Black-legged tick</name>
    <name type="synonym">Deer tick</name>
    <dbReference type="NCBI Taxonomy" id="6945"/>
    <lineage>
        <taxon>Eukaryota</taxon>
        <taxon>Metazoa</taxon>
        <taxon>Ecdysozoa</taxon>
        <taxon>Arthropoda</taxon>
        <taxon>Chelicerata</taxon>
        <taxon>Arachnida</taxon>
        <taxon>Acari</taxon>
        <taxon>Parasitiformes</taxon>
        <taxon>Ixodida</taxon>
        <taxon>Ixodoidea</taxon>
        <taxon>Ixodidae</taxon>
        <taxon>Ixodinae</taxon>
        <taxon>Ixodes</taxon>
    </lineage>
</organism>
<evidence type="ECO:0000313" key="2">
    <source>
        <dbReference type="EMBL" id="EEC18370.1"/>
    </source>
</evidence>
<dbReference type="EMBL" id="DS940849">
    <property type="protein sequence ID" value="EEC18370.1"/>
    <property type="molecule type" value="Genomic_DNA"/>
</dbReference>
<evidence type="ECO:0000313" key="4">
    <source>
        <dbReference type="Proteomes" id="UP000001555"/>
    </source>
</evidence>
<feature type="region of interest" description="Disordered" evidence="1">
    <location>
        <begin position="43"/>
        <end position="78"/>
    </location>
</feature>